<comment type="caution">
    <text evidence="9">The sequence shown here is derived from an EMBL/GenBank/DDBJ whole genome shotgun (WGS) entry which is preliminary data.</text>
</comment>
<evidence type="ECO:0000313" key="9">
    <source>
        <dbReference type="EMBL" id="MRH44315.1"/>
    </source>
</evidence>
<evidence type="ECO:0000256" key="6">
    <source>
        <dbReference type="ARBA" id="ARBA00023136"/>
    </source>
</evidence>
<feature type="transmembrane region" description="Helical" evidence="7">
    <location>
        <begin position="6"/>
        <end position="26"/>
    </location>
</feature>
<feature type="transmembrane region" description="Helical" evidence="7">
    <location>
        <begin position="38"/>
        <end position="56"/>
    </location>
</feature>
<evidence type="ECO:0000259" key="8">
    <source>
        <dbReference type="Pfam" id="PF04239"/>
    </source>
</evidence>
<dbReference type="EMBL" id="WJNG01000015">
    <property type="protein sequence ID" value="MRH44315.1"/>
    <property type="molecule type" value="Genomic_DNA"/>
</dbReference>
<dbReference type="Proteomes" id="UP000799092">
    <property type="component" value="Unassembled WGS sequence"/>
</dbReference>
<keyword evidence="10" id="KW-1185">Reference proteome</keyword>
<feature type="domain" description="YetF C-terminal" evidence="8">
    <location>
        <begin position="85"/>
        <end position="218"/>
    </location>
</feature>
<feature type="transmembrane region" description="Helical" evidence="7">
    <location>
        <begin position="62"/>
        <end position="82"/>
    </location>
</feature>
<dbReference type="InterPro" id="IPR007353">
    <property type="entry name" value="DUF421"/>
</dbReference>
<proteinExistence type="inferred from homology"/>
<keyword evidence="4 7" id="KW-0812">Transmembrane</keyword>
<accession>A0A6A8DF31</accession>
<dbReference type="PANTHER" id="PTHR34582">
    <property type="entry name" value="UPF0702 TRANSMEMBRANE PROTEIN YCAP"/>
    <property type="match status" value="1"/>
</dbReference>
<organism evidence="9 10">
    <name type="scientific">Aquibacillus halophilus</name>
    <dbReference type="NCBI Taxonomy" id="930132"/>
    <lineage>
        <taxon>Bacteria</taxon>
        <taxon>Bacillati</taxon>
        <taxon>Bacillota</taxon>
        <taxon>Bacilli</taxon>
        <taxon>Bacillales</taxon>
        <taxon>Bacillaceae</taxon>
        <taxon>Aquibacillus</taxon>
    </lineage>
</organism>
<keyword evidence="3" id="KW-1003">Cell membrane</keyword>
<evidence type="ECO:0000256" key="1">
    <source>
        <dbReference type="ARBA" id="ARBA00004651"/>
    </source>
</evidence>
<dbReference type="GO" id="GO:0005886">
    <property type="term" value="C:plasma membrane"/>
    <property type="evidence" value="ECO:0007669"/>
    <property type="project" value="UniProtKB-SubCell"/>
</dbReference>
<evidence type="ECO:0000256" key="3">
    <source>
        <dbReference type="ARBA" id="ARBA00022475"/>
    </source>
</evidence>
<comment type="similarity">
    <text evidence="2">Belongs to the UPF0702 family.</text>
</comment>
<sequence length="240" mass="26989">METLKDSAIVIGRIVTIVPLLLFVTIFMGKRAIGELPIFDFLIILTLGAVVGADIADPSISHFPTAVAIVALGIFQRVIASWKISNRKLGRMITFEPTVVVKDGKILDENLRRIRYSIDNVLQMLRQKDVFDLNDVDTAIIEANGELSVFKMSHKNTVTLEDMGISKNTASLALPVIMEGTIYHDVLNQYNLNQTWLNQQLEMRNVKSINDVLFASVNNKLEFHISLKNEKVLNIPKVYH</sequence>
<evidence type="ECO:0000256" key="4">
    <source>
        <dbReference type="ARBA" id="ARBA00022692"/>
    </source>
</evidence>
<keyword evidence="6 7" id="KW-0472">Membrane</keyword>
<dbReference type="AlphaFoldDB" id="A0A6A8DF31"/>
<gene>
    <name evidence="9" type="ORF">GH741_16855</name>
</gene>
<dbReference type="Gene3D" id="3.30.240.20">
    <property type="entry name" value="bsu07140 like domains"/>
    <property type="match status" value="2"/>
</dbReference>
<comment type="subcellular location">
    <subcellularLocation>
        <location evidence="1">Cell membrane</location>
        <topology evidence="1">Multi-pass membrane protein</topology>
    </subcellularLocation>
</comment>
<dbReference type="Pfam" id="PF04239">
    <property type="entry name" value="DUF421"/>
    <property type="match status" value="1"/>
</dbReference>
<evidence type="ECO:0000256" key="5">
    <source>
        <dbReference type="ARBA" id="ARBA00022989"/>
    </source>
</evidence>
<keyword evidence="5 7" id="KW-1133">Transmembrane helix</keyword>
<evidence type="ECO:0000313" key="10">
    <source>
        <dbReference type="Proteomes" id="UP000799092"/>
    </source>
</evidence>
<reference evidence="9" key="1">
    <citation type="submission" date="2019-11" db="EMBL/GenBank/DDBJ databases">
        <authorList>
            <person name="Li J."/>
        </authorList>
    </citation>
    <scope>NUCLEOTIDE SEQUENCE</scope>
    <source>
        <strain evidence="9">B6B</strain>
    </source>
</reference>
<evidence type="ECO:0000256" key="7">
    <source>
        <dbReference type="SAM" id="Phobius"/>
    </source>
</evidence>
<evidence type="ECO:0000256" key="2">
    <source>
        <dbReference type="ARBA" id="ARBA00006448"/>
    </source>
</evidence>
<protein>
    <submittedName>
        <fullName evidence="9">DUF421 domain-containing protein</fullName>
    </submittedName>
</protein>
<dbReference type="InterPro" id="IPR023090">
    <property type="entry name" value="UPF0702_alpha/beta_dom_sf"/>
</dbReference>
<name>A0A6A8DF31_9BACI</name>
<dbReference type="PANTHER" id="PTHR34582:SF6">
    <property type="entry name" value="UPF0702 TRANSMEMBRANE PROTEIN YCAP"/>
    <property type="match status" value="1"/>
</dbReference>